<feature type="region of interest" description="Disordered" evidence="5">
    <location>
        <begin position="2122"/>
        <end position="2149"/>
    </location>
</feature>
<feature type="domain" description="GAR" evidence="7">
    <location>
        <begin position="3554"/>
        <end position="3632"/>
    </location>
</feature>
<feature type="compositionally biased region" description="Low complexity" evidence="5">
    <location>
        <begin position="3290"/>
        <end position="3301"/>
    </location>
</feature>
<evidence type="ECO:0000256" key="3">
    <source>
        <dbReference type="ARBA" id="ARBA00023212"/>
    </source>
</evidence>
<evidence type="ECO:0000256" key="5">
    <source>
        <dbReference type="SAM" id="MobiDB-lite"/>
    </source>
</evidence>
<feature type="compositionally biased region" description="Acidic residues" evidence="5">
    <location>
        <begin position="569"/>
        <end position="579"/>
    </location>
</feature>
<feature type="compositionally biased region" description="Low complexity" evidence="5">
    <location>
        <begin position="3673"/>
        <end position="3690"/>
    </location>
</feature>
<gene>
    <name evidence="8" type="primary">ACTN1</name>
    <name evidence="8" type="ORF">BGZ96_010215</name>
</gene>
<dbReference type="PANTHER" id="PTHR11915">
    <property type="entry name" value="SPECTRIN/FILAMIN RELATED CYTOSKELETAL PROTEIN"/>
    <property type="match status" value="1"/>
</dbReference>
<feature type="region of interest" description="Disordered" evidence="5">
    <location>
        <begin position="3672"/>
        <end position="3746"/>
    </location>
</feature>
<feature type="compositionally biased region" description="Low complexity" evidence="5">
    <location>
        <begin position="3025"/>
        <end position="3043"/>
    </location>
</feature>
<feature type="compositionally biased region" description="Polar residues" evidence="5">
    <location>
        <begin position="3571"/>
        <end position="3584"/>
    </location>
</feature>
<feature type="region of interest" description="Disordered" evidence="5">
    <location>
        <begin position="1520"/>
        <end position="1539"/>
    </location>
</feature>
<feature type="compositionally biased region" description="Low complexity" evidence="5">
    <location>
        <begin position="1735"/>
        <end position="1748"/>
    </location>
</feature>
<feature type="coiled-coil region" evidence="4">
    <location>
        <begin position="892"/>
        <end position="919"/>
    </location>
</feature>
<evidence type="ECO:0000256" key="4">
    <source>
        <dbReference type="SAM" id="Coils"/>
    </source>
</evidence>
<feature type="region of interest" description="Disordered" evidence="5">
    <location>
        <begin position="3277"/>
        <end position="3301"/>
    </location>
</feature>
<dbReference type="InterPro" id="IPR036534">
    <property type="entry name" value="GAR_dom_sf"/>
</dbReference>
<feature type="compositionally biased region" description="Basic and acidic residues" evidence="5">
    <location>
        <begin position="429"/>
        <end position="442"/>
    </location>
</feature>
<dbReference type="Pfam" id="PF02187">
    <property type="entry name" value="GAS2"/>
    <property type="match status" value="1"/>
</dbReference>
<accession>A0ABQ7JVL9</accession>
<dbReference type="Gene3D" id="1.10.418.10">
    <property type="entry name" value="Calponin-like domain"/>
    <property type="match status" value="2"/>
</dbReference>
<evidence type="ECO:0000313" key="8">
    <source>
        <dbReference type="EMBL" id="KAG0285546.1"/>
    </source>
</evidence>
<feature type="coiled-coil region" evidence="4">
    <location>
        <begin position="2074"/>
        <end position="2101"/>
    </location>
</feature>
<feature type="domain" description="Calponin-homology (CH)" evidence="6">
    <location>
        <begin position="273"/>
        <end position="389"/>
    </location>
</feature>
<feature type="region of interest" description="Disordered" evidence="5">
    <location>
        <begin position="3339"/>
        <end position="3387"/>
    </location>
</feature>
<feature type="region of interest" description="Disordered" evidence="5">
    <location>
        <begin position="3501"/>
        <end position="3587"/>
    </location>
</feature>
<feature type="compositionally biased region" description="Low complexity" evidence="5">
    <location>
        <begin position="1520"/>
        <end position="1532"/>
    </location>
</feature>
<feature type="compositionally biased region" description="Low complexity" evidence="5">
    <location>
        <begin position="16"/>
        <end position="33"/>
    </location>
</feature>
<feature type="region of interest" description="Disordered" evidence="5">
    <location>
        <begin position="2903"/>
        <end position="2924"/>
    </location>
</feature>
<feature type="compositionally biased region" description="Basic and acidic residues" evidence="5">
    <location>
        <begin position="2791"/>
        <end position="2806"/>
    </location>
</feature>
<dbReference type="SMART" id="SM00033">
    <property type="entry name" value="CH"/>
    <property type="match status" value="2"/>
</dbReference>
<feature type="region of interest" description="Disordered" evidence="5">
    <location>
        <begin position="3433"/>
        <end position="3468"/>
    </location>
</feature>
<dbReference type="SUPFAM" id="SSF47576">
    <property type="entry name" value="Calponin-homology domain, CH-domain"/>
    <property type="match status" value="1"/>
</dbReference>
<feature type="compositionally biased region" description="Polar residues" evidence="5">
    <location>
        <begin position="3453"/>
        <end position="3465"/>
    </location>
</feature>
<feature type="region of interest" description="Disordered" evidence="5">
    <location>
        <begin position="3142"/>
        <end position="3181"/>
    </location>
</feature>
<organism evidence="8 9">
    <name type="scientific">Linnemannia gamsii</name>
    <dbReference type="NCBI Taxonomy" id="64522"/>
    <lineage>
        <taxon>Eukaryota</taxon>
        <taxon>Fungi</taxon>
        <taxon>Fungi incertae sedis</taxon>
        <taxon>Mucoromycota</taxon>
        <taxon>Mortierellomycotina</taxon>
        <taxon>Mortierellomycetes</taxon>
        <taxon>Mortierellales</taxon>
        <taxon>Mortierellaceae</taxon>
        <taxon>Linnemannia</taxon>
    </lineage>
</organism>
<feature type="region of interest" description="Disordered" evidence="5">
    <location>
        <begin position="52"/>
        <end position="74"/>
    </location>
</feature>
<keyword evidence="4" id="KW-0175">Coiled coil</keyword>
<feature type="compositionally biased region" description="Acidic residues" evidence="5">
    <location>
        <begin position="535"/>
        <end position="545"/>
    </location>
</feature>
<feature type="region of interest" description="Disordered" evidence="5">
    <location>
        <begin position="566"/>
        <end position="591"/>
    </location>
</feature>
<feature type="region of interest" description="Disordered" evidence="5">
    <location>
        <begin position="412"/>
        <end position="442"/>
    </location>
</feature>
<feature type="domain" description="Calponin-homology (CH)" evidence="6">
    <location>
        <begin position="126"/>
        <end position="233"/>
    </location>
</feature>
<proteinExistence type="predicted"/>
<feature type="coiled-coil region" evidence="4">
    <location>
        <begin position="1199"/>
        <end position="1286"/>
    </location>
</feature>
<dbReference type="SUPFAM" id="SSF143575">
    <property type="entry name" value="GAS2 domain-like"/>
    <property type="match status" value="1"/>
</dbReference>
<feature type="region of interest" description="Disordered" evidence="5">
    <location>
        <begin position="2784"/>
        <end position="2806"/>
    </location>
</feature>
<dbReference type="Pfam" id="PF00307">
    <property type="entry name" value="CH"/>
    <property type="match status" value="2"/>
</dbReference>
<feature type="region of interest" description="Disordered" evidence="5">
    <location>
        <begin position="2710"/>
        <end position="2734"/>
    </location>
</feature>
<evidence type="ECO:0000313" key="9">
    <source>
        <dbReference type="Proteomes" id="UP001194696"/>
    </source>
</evidence>
<feature type="region of interest" description="Disordered" evidence="5">
    <location>
        <begin position="487"/>
        <end position="554"/>
    </location>
</feature>
<comment type="caution">
    <text evidence="8">The sequence shown here is derived from an EMBL/GenBank/DDBJ whole genome shotgun (WGS) entry which is preliminary data.</text>
</comment>
<feature type="compositionally biased region" description="Low complexity" evidence="5">
    <location>
        <begin position="3436"/>
        <end position="3452"/>
    </location>
</feature>
<dbReference type="Proteomes" id="UP001194696">
    <property type="component" value="Unassembled WGS sequence"/>
</dbReference>
<dbReference type="EMBL" id="JAAAIM010000657">
    <property type="protein sequence ID" value="KAG0285546.1"/>
    <property type="molecule type" value="Genomic_DNA"/>
</dbReference>
<sequence>MSWLLKSKRLQSVGHGANANGTSNNSSTNNNNTGSNINSIYSLGSSNLSNSSLSSSTTTGLGQQQYGGNSSNINLSTTSLSLPFPQSNTNTSSSTINLLHPSTTNNHLDAGEDMVRSYAAASSQLETQKTAFMRWVNVQLSANNPSYVPMTSIERDLRDGKRLIALLEVVSQEPLKPERGNMRIHQMANVSKALAFLEKRTDEGLGTVGNEDIVDGNVKLTLGLVWIIIYRFQIQQMANTVAELYPFLAAGDDLDTEETPAPKGKKKGSSHQVDAKQALLRWVRYQLEDYSDVIPLIQDFHRSWRTGLVFTALIHRHDPEFLPEFYSTILPLTFETADEWRRTLTRAFEVAYEYMKLPRLLGPEDLVDIETPDERSIMTYVSEYYNVMSKAQSEQDPALAEELRSRRRHAKDERLALAGEDQQARRRRLQEEQERKRREEEEELERIRLKRMEIEGWSIRAAERAKEEEEALRKRREEEEERRLQRQLRREQREREKDLLRRRSSVSTLTGADGQLSAGIRNEDGSYSYPTLSINEDDEDDDEVEKDLGGNGGVSIEGLQVDYVFSDSDHDDSDVEVDAEPSPSMNPKDPVVPMEPLDLERRQQQLDEKLAEYHQGILELSEWIKQQDQDFPYASNTTSLLDRSKDLEPLTDAIKAIEEEQAVKEHIMSHLHDVREELLEYENPDLPPEQISELDKKWWELETIWTALTNKVVETKDTAEEVKWIIDCTQEIDRVNGEILKFESQLEAFAEKRSQETPQDRSQKSILEQQDVNLSSISFLLKTYVDFLTALMDPKVHHYDAPEHLTTRNNELTTVRLPHLAVIIEKAQQNLSNDRLLRLFLDAFVLSEAWIGESVVWLANIEVPSFVSEDEWKGWKTVREYMTRDLTQDPDLDFSMTELKELKGELEEEQGEVTAFRLSGFAKLDEQAEAVKKAVVDTNDITAEETTQAVQDLMRGVMNNLEKVEDLLPKEATHCTYATRVLEYLLTARSILDGIEDTMDAINGWEMRQPDAEVEALVAGIEDELVQVEATFQRPPLEGRRPDEPTVREAVQRRHSGLVCLVKDLRVCFREKQEAIKGDRQMKEFLEVTLSCQAELQDIKTKFSKKPTWIGFGLEDKTPLDIFAAQVLAIGQTLEKFESEDYQAYEAMGARVKAMAATSGARQDPAIVQSKLHAVKALLEEVKILKLDRERDSETMAECRQLTKSLSTLSADLATLETDYSALEHLEPSQHGDLVELGHRSSALSNQLVALEQESVFQILEKDKTCASLFEEIKRSQATIQQTQDRLQTRLGLKQQWDAAWDAFTDRAVFLEQYLETSEKDMVERGYVGMDSFAADEQVWKKTADSVRETAVANTEHFSSLEEFKAARLPELAALAKVLQRVVNKAGELHRFDEARIEQHRESEQLQQSLKEHLDRLFALNDKEKHHLDTVRQRLLWVDQLDESQSEVSILTTTCKDAVNGYTAVLEASKKDLDTSGLNHKAAVHLKEQIQHLVSIAGIQKNPRINAALRTYADLKGFAPSHSEASATSTSTPQDDARRLKPEETQMPAHLESELSSFQQRYTRLDLQLNFAGQLADHAAQVAHYLEKVDGLDGELRAMATDLTEELEASHDTVEKLEAIRRLLSGLPEELDLVLSNGPESTKLAAAEEQPNDSSHDQWSSQDYLKDLESVLKRRLDHTSDLDKALDPLLTEYQELLHYQDGLRDLAAKLEDQRVWVDESNDKVQSIRDQIEDLSSSWPGESGSRSGGAAKKFPTPEAQLTELERLKAELTQESAHVEDKKQVYQAIQQQIHEALESATINSKQLQIELEDSLDSIENAVEELETDIRHRSYQVDCLEKRALWEQELARATNWCQDTDQAISQFVVDQALWTGDASDSSADDLLLLQQHLDARVSEFEAQLKAYDQETKPKVDQTWTTLGAALVFVGQAIPSDFESRQSALGTKRQALQNKVAYVADVVKQRKALQEITTRLQELGQHRSALASVISDANDSELKSSLSIDQRESRINELAQELESFFGALEYPVDHSTEEFKARSEATNALIRKHVDSCRAQVDATQKTLDQVLYDREFSRRLQKLTGTEKKQNEEIQDKTDKLERVNNLLNWVQETNDTVACLYSSVDSDSANATTNGDDEDQSLSPSPSTVADLSESTPTLAALSVSASITSVATLTPSSPTAGSLTPSSKAEHSLSVQELSRLPKATLEAIASRAECLRQEIEEMIEYKQEVQDEVLAVDSEHSTATENTAEMTTEALAKQAYILNANFGHLDTEGSSAQLRAMESQISQNNDGISELNHRIESKLTEFDTATEAMLLSLAKKTETVTQALKERQRMDEELARQREAERIRAEAELLRAEAERVRLEAERLRAQRALEMQQLEQSAEKFLAWSETQRQELHNLWKNNAYFANNEEPAAVSESVTVKGTVAFLETETIRLGEERSLKKKAYLELKERLEACQGDNVNSANSNGIDEHASERQRHAERITSAWSSLEKEADGYNSILKPMKEWASLRDAIAQFEKEGLATLEKRVEALRWVHWEAFQLEENSLLELMATVEDQARELSTRADTIDAAVTADFTSRPDVDADQMAILEANKAYFEGRMGSIPARLEAAKAQMEMIHETSKEIALHGKFHADLVRIETAIAQQIDAVKVRLGSLERSSCFALNSQALEAMVMAANEVSVDGQYQFSVLQEVEYPALQQTAFDLDMMAAAEDADAEPRDQEGDSSAAASKSGVEESMERIRQALKQLEGYIEEDCFETLMAAKFYTHSKATEDIRQWITACRDSLAQTNSPKNREPTEQEKRQQTKEWKTKHLETLERKLDSFGATIHHYDELSGDFMLLHHPQSSTLDLNDSAEGDNHHTNANINSPASMRVILRQTVQERTKRTREDWELLKQEFLAKTAALEEQSSGDEEGGVNGSENVRQGSVNTAGVPVVKAKALGRFGAEILDDISRVSREIQELFDHGANSNHATLSLAVESDGALVKSKQGENRLEMVEAYIREVLQGKVARFDAMLATVNAQNEQEPSSPSSPLTPQDPSSPTTPRQTRHQERMVGVAMQRGLIAESMSRLVESCHRQRKEVEEHVRVQNAMDLIHEANLLCDSMMKTVLSADSLLQPLSSTGLSPNVSLYNLSSASASSTTSLTSIQAAQPKSPTASPRGSISAQGGAATLPRSASTRQRRTSRVAAVRRSFSLSALSEEEVHQWEADYRNLMDKFDGYTHDIEQRLDSVSTMADRLNDWRLDENYGVATEHWQRVKKAALAKKQELDRIWALRNGQTSNVDSGAGGVHPLGGSPSSTSRPSLTLTTASNNRVKAILGSPVDASVAPVPRKKRFSTGNIMSRSTFVPPSPTPSMTTTPTFSGPSHAAGRSNRTTGRVRSGTAPGITISGYTSSNSQLDVTTATNKKFATITAPNLHAMSPTFSQDAKRRAPVVRKNGSTSSVSSLLQVQDGSSTSAVSPGATTSPKQRAVYKPDVSNALDVEVARVVNASGFTMKVQKLKDGHSPNLSAVGASGNNGTTGSLSRHRSDSTSSLVLSGLSDNGGPDGASGKDSSANSSPRVVKTIRGQGGRLSVSTGGSPSDSNKNGEVGRYVFGDIEPKVCYCRILRSRKVMVRVGGGWSELSKFMEDHASLEQRKSKARLLSASNSSISVASHFGGSLTVLSGGSEVSIRRPLGGLPDVGGSSDSLSDISGGSGDVDGDRLSVSGGGGSRGFARSTVSSRQSDRSRSASRSRGEDGTPRIRKKKELVYHVRPSDDLSLKAIKFVKNGAGEGLVAI</sequence>
<keyword evidence="9" id="KW-1185">Reference proteome</keyword>
<feature type="compositionally biased region" description="Basic and acidic residues" evidence="5">
    <location>
        <begin position="487"/>
        <end position="501"/>
    </location>
</feature>
<reference evidence="8 9" key="1">
    <citation type="journal article" date="2020" name="Fungal Divers.">
        <title>Resolving the Mortierellaceae phylogeny through synthesis of multi-gene phylogenetics and phylogenomics.</title>
        <authorList>
            <person name="Vandepol N."/>
            <person name="Liber J."/>
            <person name="Desiro A."/>
            <person name="Na H."/>
            <person name="Kennedy M."/>
            <person name="Barry K."/>
            <person name="Grigoriev I.V."/>
            <person name="Miller A.N."/>
            <person name="O'Donnell K."/>
            <person name="Stajich J.E."/>
            <person name="Bonito G."/>
        </authorList>
    </citation>
    <scope>NUCLEOTIDE SEQUENCE [LARGE SCALE GENOMIC DNA]</scope>
    <source>
        <strain evidence="8 9">AD045</strain>
    </source>
</reference>
<evidence type="ECO:0000256" key="2">
    <source>
        <dbReference type="ARBA" id="ARBA00022490"/>
    </source>
</evidence>
<dbReference type="InterPro" id="IPR036872">
    <property type="entry name" value="CH_dom_sf"/>
</dbReference>
<dbReference type="InterPro" id="IPR003108">
    <property type="entry name" value="GAR_dom"/>
</dbReference>
<keyword evidence="3" id="KW-0206">Cytoskeleton</keyword>
<feature type="compositionally biased region" description="Low complexity" evidence="5">
    <location>
        <begin position="3340"/>
        <end position="3363"/>
    </location>
</feature>
<evidence type="ECO:0000256" key="1">
    <source>
        <dbReference type="ARBA" id="ARBA00004245"/>
    </source>
</evidence>
<dbReference type="PROSITE" id="PS51460">
    <property type="entry name" value="GAR"/>
    <property type="match status" value="1"/>
</dbReference>
<protein>
    <submittedName>
        <fullName evidence="8">Alpha-actinin-1</fullName>
    </submittedName>
</protein>
<keyword evidence="2" id="KW-0963">Cytoplasm</keyword>
<feature type="compositionally biased region" description="Polar residues" evidence="5">
    <location>
        <begin position="2136"/>
        <end position="2149"/>
    </location>
</feature>
<comment type="subcellular location">
    <subcellularLocation>
        <location evidence="1">Cytoplasm</location>
        <location evidence="1">Cytoskeleton</location>
    </subcellularLocation>
</comment>
<feature type="region of interest" description="Disordered" evidence="5">
    <location>
        <begin position="1731"/>
        <end position="1756"/>
    </location>
</feature>
<feature type="coiled-coil region" evidence="4">
    <location>
        <begin position="2314"/>
        <end position="2382"/>
    </location>
</feature>
<evidence type="ECO:0000259" key="6">
    <source>
        <dbReference type="PROSITE" id="PS50021"/>
    </source>
</evidence>
<feature type="compositionally biased region" description="Polar residues" evidence="5">
    <location>
        <begin position="3145"/>
        <end position="3163"/>
    </location>
</feature>
<evidence type="ECO:0000259" key="7">
    <source>
        <dbReference type="PROSITE" id="PS51460"/>
    </source>
</evidence>
<dbReference type="InterPro" id="IPR001715">
    <property type="entry name" value="CH_dom"/>
</dbReference>
<dbReference type="PROSITE" id="PS50021">
    <property type="entry name" value="CH"/>
    <property type="match status" value="2"/>
</dbReference>
<feature type="region of interest" description="Disordered" evidence="5">
    <location>
        <begin position="3018"/>
        <end position="3049"/>
    </location>
</feature>
<dbReference type="Gene3D" id="3.30.920.20">
    <property type="entry name" value="Gas2-like domain"/>
    <property type="match status" value="1"/>
</dbReference>
<feature type="region of interest" description="Disordered" evidence="5">
    <location>
        <begin position="14"/>
        <end position="33"/>
    </location>
</feature>
<name>A0ABQ7JVL9_9FUNG</name>
<feature type="compositionally biased region" description="Basic and acidic residues" evidence="5">
    <location>
        <begin position="3721"/>
        <end position="3738"/>
    </location>
</feature>